<dbReference type="FunFam" id="1.20.58.830:FF:000005">
    <property type="entry name" value="Erythrocyte membrane protein 1, PfEMP1"/>
    <property type="match status" value="1"/>
</dbReference>
<keyword evidence="3" id="KW-0472">Membrane</keyword>
<gene>
    <name evidence="8" type="primary">var</name>
</gene>
<dbReference type="InterPro" id="IPR041480">
    <property type="entry name" value="CIDR1_gamma"/>
</dbReference>
<dbReference type="VEuPathDB" id="PlasmoDB:PfSN01_000020900"/>
<dbReference type="VEuPathDB" id="PlasmoDB:PfKH01_120046900"/>
<feature type="domain" description="Duffy-antigen binding" evidence="5">
    <location>
        <begin position="1"/>
        <end position="106"/>
    </location>
</feature>
<feature type="domain" description="Duffy-binding-like" evidence="7">
    <location>
        <begin position="110"/>
        <end position="265"/>
    </location>
</feature>
<dbReference type="Gene3D" id="1.20.58.1930">
    <property type="match status" value="2"/>
</dbReference>
<evidence type="ECO:0000259" key="6">
    <source>
        <dbReference type="Pfam" id="PF18562"/>
    </source>
</evidence>
<feature type="coiled-coil region" evidence="1">
    <location>
        <begin position="857"/>
        <end position="884"/>
    </location>
</feature>
<keyword evidence="1" id="KW-0175">Coiled coil</keyword>
<feature type="domain" description="Duffy-binding-like" evidence="7">
    <location>
        <begin position="1274"/>
        <end position="1406"/>
    </location>
</feature>
<dbReference type="Gene3D" id="1.20.1310.20">
    <property type="entry name" value="Duffy-antigen binding domain"/>
    <property type="match status" value="4"/>
</dbReference>
<dbReference type="EMBL" id="KX154914">
    <property type="protein sequence ID" value="ANJ21034.1"/>
    <property type="molecule type" value="Genomic_DNA"/>
</dbReference>
<feature type="domain" description="Cysteine-rich interdomain region 1 gamma" evidence="6">
    <location>
        <begin position="2179"/>
        <end position="2231"/>
    </location>
</feature>
<feature type="compositionally biased region" description="Acidic residues" evidence="2">
    <location>
        <begin position="1463"/>
        <end position="1548"/>
    </location>
</feature>
<feature type="transmembrane region" description="Helical" evidence="3">
    <location>
        <begin position="2478"/>
        <end position="2499"/>
    </location>
</feature>
<dbReference type="VEuPathDB" id="PlasmoDB:PfGN01_130079200"/>
<dbReference type="GO" id="GO:0046789">
    <property type="term" value="F:host cell surface receptor binding"/>
    <property type="evidence" value="ECO:0007669"/>
    <property type="project" value="InterPro"/>
</dbReference>
<dbReference type="VEuPathDB" id="PlasmoDB:PfGN01_090042900"/>
<dbReference type="VEuPathDB" id="PlasmoDB:PfGB4_040031300"/>
<reference evidence="8" key="1">
    <citation type="journal article" date="2016" name="EMBO Mol. Med.">
        <title>Plasmodium falciparum var genes expressed in children with severe malaria encode CIDRalpha1 domains.</title>
        <authorList>
            <person name="Jespersen J.S."/>
            <person name="Wang C.W."/>
            <person name="Mkumbaye S.I."/>
            <person name="Minja D.T."/>
            <person name="Petersen B."/>
            <person name="Turner L."/>
            <person name="Petersen J.E."/>
            <person name="Lusingu J.P."/>
            <person name="Theander T.G."/>
            <person name="Lavstsen T."/>
        </authorList>
    </citation>
    <scope>NUCLEOTIDE SEQUENCE</scope>
    <source>
        <strain evidence="8">2052-2</strain>
    </source>
</reference>
<feature type="non-terminal residue" evidence="8">
    <location>
        <position position="2500"/>
    </location>
</feature>
<feature type="region of interest" description="Disordered" evidence="2">
    <location>
        <begin position="2386"/>
        <end position="2476"/>
    </location>
</feature>
<dbReference type="FunFam" id="1.20.58.1930:FF:000001">
    <property type="entry name" value="Erythrocyte membrane protein 1, PfEMP1"/>
    <property type="match status" value="1"/>
</dbReference>
<feature type="non-terminal residue" evidence="8">
    <location>
        <position position="1"/>
    </location>
</feature>
<keyword evidence="3" id="KW-1133">Transmembrane helix</keyword>
<feature type="compositionally biased region" description="Low complexity" evidence="2">
    <location>
        <begin position="1731"/>
        <end position="1740"/>
    </location>
</feature>
<dbReference type="VEuPathDB" id="PlasmoDB:PfCD01_100005600"/>
<evidence type="ECO:0000259" key="4">
    <source>
        <dbReference type="Pfam" id="PF03011"/>
    </source>
</evidence>
<dbReference type="VEuPathDB" id="PlasmoDB:PfHB3_130080100"/>
<evidence type="ECO:0000256" key="3">
    <source>
        <dbReference type="SAM" id="Phobius"/>
    </source>
</evidence>
<evidence type="ECO:0000256" key="1">
    <source>
        <dbReference type="SAM" id="Coils"/>
    </source>
</evidence>
<feature type="compositionally biased region" description="Polar residues" evidence="2">
    <location>
        <begin position="1661"/>
        <end position="1670"/>
    </location>
</feature>
<evidence type="ECO:0000259" key="7">
    <source>
        <dbReference type="Pfam" id="PF22672"/>
    </source>
</evidence>
<dbReference type="InterPro" id="IPR042202">
    <property type="entry name" value="Duffy-ag-bd_sf"/>
</dbReference>
<feature type="compositionally biased region" description="Pro residues" evidence="2">
    <location>
        <begin position="1436"/>
        <end position="1446"/>
    </location>
</feature>
<keyword evidence="3" id="KW-0812">Transmembrane</keyword>
<feature type="domain" description="Duffy-antigen binding" evidence="5">
    <location>
        <begin position="642"/>
        <end position="816"/>
    </location>
</feature>
<feature type="compositionally biased region" description="Basic and acidic residues" evidence="2">
    <location>
        <begin position="2431"/>
        <end position="2440"/>
    </location>
</feature>
<dbReference type="FunFam" id="1.20.58.1930:FF:000002">
    <property type="entry name" value="Erythrocyte membrane protein 1, PfEMP1"/>
    <property type="match status" value="1"/>
</dbReference>
<feature type="domain" description="Duffy-binding-like" evidence="4">
    <location>
        <begin position="2248"/>
        <end position="2393"/>
    </location>
</feature>
<dbReference type="VEuPathDB" id="PlasmoDB:PfHB3_080005100"/>
<dbReference type="Pfam" id="PF03011">
    <property type="entry name" value="PFEMP"/>
    <property type="match status" value="2"/>
</dbReference>
<feature type="compositionally biased region" description="Polar residues" evidence="2">
    <location>
        <begin position="1702"/>
        <end position="1730"/>
    </location>
</feature>
<protein>
    <submittedName>
        <fullName evidence="8">Erythrocyte membrane protein 1</fullName>
    </submittedName>
</protein>
<organism evidence="8">
    <name type="scientific">Plasmodium falciparum</name>
    <name type="common">malaria parasite P. falciparum</name>
    <dbReference type="NCBI Taxonomy" id="5833"/>
    <lineage>
        <taxon>Eukaryota</taxon>
        <taxon>Sar</taxon>
        <taxon>Alveolata</taxon>
        <taxon>Apicomplexa</taxon>
        <taxon>Aconoidasida</taxon>
        <taxon>Haemosporida</taxon>
        <taxon>Plasmodiidae</taxon>
        <taxon>Plasmodium</taxon>
        <taxon>Plasmodium (Laverania)</taxon>
    </lineage>
</organism>
<feature type="region of interest" description="Disordered" evidence="2">
    <location>
        <begin position="1783"/>
        <end position="1811"/>
    </location>
</feature>
<dbReference type="FunFam" id="1.20.1310.20:FF:000023">
    <property type="entry name" value="Erythrocyte membrane protein 1, PfEMP1"/>
    <property type="match status" value="1"/>
</dbReference>
<dbReference type="GO" id="GO:0016020">
    <property type="term" value="C:membrane"/>
    <property type="evidence" value="ECO:0007669"/>
    <property type="project" value="InterPro"/>
</dbReference>
<sequence length="2500" mass="285585">DIIRGKDLHLRHEPGIQHLEKRLERMFENIQNKNEKLKDLPLDEVREYWWELNRDQVWKAITCDATMKDISSKNIRDAKMILFHYNCGHHNDKAQTYLDYVPQYLRWFEEWSEEFCRKRNNTLKSAKKACRNESKQLYCSHNGYDCTKRIEKGSSCSWNSKCTACLNKCIPYEYWLEKQQNEFNMQKDKYDKEIGKYISGSDKSDSNINNKYYKEFYEELKKSYKNVHDFLKLLNNGSYCKEGVEGKYVINFTKTADKDAFDRSEYCQPCPNCVVVCEGGTCKEKTEDDNCRNKIIEEILKSEQHTEIDVLYSDDKQGVITKKLEDFCSNTIKDKGKYYKTLKCYNKNSDYDNCEMNISSYKDATDPNVMLSVQCFYSWAQNLLIDIIRWEHQLKDCINNTNVTDCTSKCNNNCKCYEAWIERKKSEWQQVKGVLKKKDKNSDNYYKNLNNLFNSNFFQVMFALDQDEKGKWDQFTKDLEKKFESSKKSAGTGNSQDAIEFLLDHLKDNAITCKDNNSNEACDPSKKVKTNPCGKNPSASNNLVRVKRLAEMMQRYARKQLEKRGGEYNLKADASKGQYKHGGPTSDFKKNLCSINENHSNRNPAHSKGPCTGKDKVIGGERMKIGTPWKPGSQIFMTENEAFMPPRRQHMCTSNLEYLQTKDSPLKQGDGKLVNDSFLGDVLLSAKMDAQKIKDLYQQQNDKSELTDENDKATICRAIRYSFADIGDIIRGRDMWDRENGMKKLREYLPTIFGKIKKKVPDKYDKDSADYKNLRADWWEANRHQVWRAMKCATKAIPDMKCNGIPIEDYIPQRLRWMTEWAEWYCKYQSQKYDELKEQCEECRSKGGQCKNGESMCNSCTKACNTYKENIKKWERQWDKIKKKYKILYDKATKTGEPITSGDSKDEKDVVVFLKQLLPQNSAAARNRVIRADGSRATRVTALAPNTLYSSAAGYIHHELGPNVGCMKQEVFCYSKKGKYAFKDPPKEYKEACGCKDRLAPAPKKVEKKEVLDVCGMVKGVLSKPRNKKGGIDGCNPKKDYPSWHCNKKESKAENSGACIPPRRIKLCVRDLTQGGEITKPEDILTKFINCAAKETHFAWLKYKEDNAEAEAELKSGKIPDEFKRQMFYTFGDYRDIFFGTDITSHKHIPEVSSNIIKFLKNENVTKSEDKQKLDNVLLEDWWKEHGKEIWEGMVCALTYKDGGEGKPPEQDQSLKTALLDNDGNKPKSQYQYDSVTIGASGTSPKLQTASASGEKTYLSKFAERPQFLRWMTEWSDEFCREQKKMYNELKEKCNKCCNNGNVTSNECKNKCKDCKNQCKKYNQFITEWQENWNKQKNKYETLYTQVKSTSGSTISSSDPIEKKLLEYLKELKEPSGNSNKYSTAGKYINEKGYIEDCNVSTQNNFDENSSGGSNDNYAFRNYPHKYKDQCECRKPLPPPPPPKAPGPEGGGRSLTPVKHEEEESDGGEEEEEEEEIDVEDEDEEEEEEEDEHLENEEEDDDVSHVEETEEEEEDDEEDDDEDEDDDDDEDEVESDEDSEGEVEESEEEAAKETKEDTEMEVVEDTDESGATEEVEAPTTQDTEVAEEEKKEEKTAKDSAATEDTKQDGSAADTTTSLDVCNTVSTALTIENLTKACEQKYGLPQRYWGWKCIPSGKPSETARSADSATGKSGGDKGAICVPPRRRRLYIQKLQEWADKVDGSNTETSQGSSATTQVGNGNGGSVTQTAVSSGTTSPPSSHSRDDAALREAFIQSAAIETFFLWHRYKKEWEQRNKKSQNGLLSAAGGLQPIDGNSANGDDPKHPQKKLQESGNIPTDFLRQMFYTLGDYRDILFGNTDIVVNASTEDQKTAMEAIQKKIKDIVEKPNGGTPTVPPTSDEKRKTWWNENAKHIWNAMVCALTYKETGEKKIVKDDTVYKKFFGENNTGNPGTQNGKPGLAPGTFESKYHYDQVVLKEENSGTEAKTNNPKLKNFVERPPYFRYLEEWGQNFCKERKKRLDQIYKECKVGENGGGRGKNIETPKCSCYGEHCEDNLLNKLYDTLPSLECPGCGRECRKYKKWIETKRKEFEEQEKKYDTELNYAKSNSHNNGFYTTLEKTSPKATEFLKNLGPCKSQSVEANKTIFDDKGDTFEHATNCKPCSQFKIDCKNGHCGGSTNGNTCQNNKITADDIQKLGTSTEDIGMLVNDKNTKQFKDGLEEACGSAGIFEGIRKDVWTCGKVCGYNVCKPKKVEGRANGKNQIITIRALVTHWAHNFLEDYNKIRTKLKPCIENGNDSACIDNYDKKYTCVNEWIEKKRTEWTKIKKHYQKQYGGDDSDNSFPVRSILEELQPQTDVNKAIKPCGGLTAFEDSSHCNGNASAGKEKDAKKDVVVCLLDKLEKEAKKCKEKHQASDKNQTQTCKEYTPPDDEEEYENEDENEKKVGHPQICDEVLKEEKKKEEEEDDCNPASPAVPEKKEEEAPAPVQPPPAREPFDSTILQTTIPFGVALALGSIAFLFLK</sequence>
<feature type="compositionally biased region" description="Acidic residues" evidence="2">
    <location>
        <begin position="1558"/>
        <end position="1576"/>
    </location>
</feature>
<feature type="domain" description="Duffy-antigen binding" evidence="5">
    <location>
        <begin position="1057"/>
        <end position="1229"/>
    </location>
</feature>
<dbReference type="FunFam" id="1.20.58.830:FF:000021">
    <property type="entry name" value="Erythrocyte membrane protein 1, PfEMP1"/>
    <property type="match status" value="1"/>
</dbReference>
<dbReference type="VEuPathDB" id="PlasmoDB:PfTG01_080005200"/>
<feature type="compositionally biased region" description="Acidic residues" evidence="2">
    <location>
        <begin position="2406"/>
        <end position="2418"/>
    </location>
</feature>
<dbReference type="VEuPathDB" id="PlasmoDB:PfNF135_030005100"/>
<dbReference type="VEuPathDB" id="PlasmoDB:PfTG01_000052700"/>
<feature type="domain" description="Duffy-binding-like" evidence="4">
    <location>
        <begin position="376"/>
        <end position="520"/>
    </location>
</feature>
<dbReference type="InterPro" id="IPR054595">
    <property type="entry name" value="DBL_C"/>
</dbReference>
<dbReference type="Gene3D" id="1.20.58.830">
    <property type="match status" value="4"/>
</dbReference>
<dbReference type="VEuPathDB" id="PlasmoDB:PfML01_040005600"/>
<dbReference type="InterPro" id="IPR004258">
    <property type="entry name" value="DBL"/>
</dbReference>
<accession>A0A191VZ91</accession>
<evidence type="ECO:0000256" key="2">
    <source>
        <dbReference type="SAM" id="MobiDB-lite"/>
    </source>
</evidence>
<dbReference type="SUPFAM" id="SSF140924">
    <property type="entry name" value="Duffy binding domain-like"/>
    <property type="match status" value="6"/>
</dbReference>
<feature type="region of interest" description="Disordered" evidence="2">
    <location>
        <begin position="1700"/>
        <end position="1744"/>
    </location>
</feature>
<feature type="compositionally biased region" description="Basic and acidic residues" evidence="2">
    <location>
        <begin position="1588"/>
        <end position="1597"/>
    </location>
</feature>
<dbReference type="Pfam" id="PF05424">
    <property type="entry name" value="Duffy_binding"/>
    <property type="match status" value="4"/>
</dbReference>
<dbReference type="InterPro" id="IPR008602">
    <property type="entry name" value="Duffy-antigen-binding"/>
</dbReference>
<feature type="region of interest" description="Disordered" evidence="2">
    <location>
        <begin position="519"/>
        <end position="540"/>
    </location>
</feature>
<evidence type="ECO:0000259" key="5">
    <source>
        <dbReference type="Pfam" id="PF05424"/>
    </source>
</evidence>
<dbReference type="VEuPathDB" id="PlasmoDB:PfIT_020027600"/>
<dbReference type="VEuPathDB" id="PlasmoDB:PfCD01_060005500"/>
<feature type="domain" description="Duffy-binding-like" evidence="7">
    <location>
        <begin position="1986"/>
        <end position="2135"/>
    </location>
</feature>
<evidence type="ECO:0000313" key="8">
    <source>
        <dbReference type="EMBL" id="ANJ21034.1"/>
    </source>
</evidence>
<feature type="compositionally biased region" description="Basic and acidic residues" evidence="2">
    <location>
        <begin position="1800"/>
        <end position="1810"/>
    </location>
</feature>
<name>A0A191VZ91_PLAFA</name>
<proteinExistence type="predicted"/>
<feature type="region of interest" description="Disordered" evidence="2">
    <location>
        <begin position="599"/>
        <end position="624"/>
    </location>
</feature>
<dbReference type="Pfam" id="PF18562">
    <property type="entry name" value="CIDR1_gamma"/>
    <property type="match status" value="1"/>
</dbReference>
<feature type="region of interest" description="Disordered" evidence="2">
    <location>
        <begin position="1657"/>
        <end position="1680"/>
    </location>
</feature>
<dbReference type="Pfam" id="PF22672">
    <property type="entry name" value="DBL_C"/>
    <property type="match status" value="3"/>
</dbReference>
<feature type="domain" description="Duffy-antigen binding" evidence="5">
    <location>
        <begin position="1679"/>
        <end position="1910"/>
    </location>
</feature>
<dbReference type="VEuPathDB" id="PlasmoDB:PfNF135_000040600"/>
<feature type="compositionally biased region" description="Basic and acidic residues" evidence="2">
    <location>
        <begin position="613"/>
        <end position="624"/>
    </location>
</feature>
<feature type="region of interest" description="Disordered" evidence="2">
    <location>
        <begin position="1430"/>
        <end position="1616"/>
    </location>
</feature>